<protein>
    <recommendedName>
        <fullName evidence="3">DC1 domain-containing protein</fullName>
    </recommendedName>
</protein>
<sequence length="36" mass="4238">MNHQSKETFRCFGCKRKVKGPSLSCSDCEFFLYKEC</sequence>
<dbReference type="EMBL" id="CM001740">
    <property type="protein sequence ID" value="KJB08663.1"/>
    <property type="molecule type" value="Genomic_DNA"/>
</dbReference>
<dbReference type="InterPro" id="IPR046349">
    <property type="entry name" value="C1-like_sf"/>
</dbReference>
<dbReference type="SUPFAM" id="SSF57889">
    <property type="entry name" value="Cysteine-rich domain"/>
    <property type="match status" value="1"/>
</dbReference>
<organism evidence="1 2">
    <name type="scientific">Gossypium raimondii</name>
    <name type="common">Peruvian cotton</name>
    <name type="synonym">Gossypium klotzschianum subsp. raimondii</name>
    <dbReference type="NCBI Taxonomy" id="29730"/>
    <lineage>
        <taxon>Eukaryota</taxon>
        <taxon>Viridiplantae</taxon>
        <taxon>Streptophyta</taxon>
        <taxon>Embryophyta</taxon>
        <taxon>Tracheophyta</taxon>
        <taxon>Spermatophyta</taxon>
        <taxon>Magnoliopsida</taxon>
        <taxon>eudicotyledons</taxon>
        <taxon>Gunneridae</taxon>
        <taxon>Pentapetalae</taxon>
        <taxon>rosids</taxon>
        <taxon>malvids</taxon>
        <taxon>Malvales</taxon>
        <taxon>Malvaceae</taxon>
        <taxon>Malvoideae</taxon>
        <taxon>Gossypium</taxon>
    </lineage>
</organism>
<proteinExistence type="predicted"/>
<dbReference type="AlphaFoldDB" id="A0A0D2N7L9"/>
<keyword evidence="2" id="KW-1185">Reference proteome</keyword>
<dbReference type="Gramene" id="KJB08663">
    <property type="protein sequence ID" value="KJB08663"/>
    <property type="gene ID" value="B456_001G0968001"/>
</dbReference>
<name>A0A0D2N7L9_GOSRA</name>
<accession>A0A0D2N7L9</accession>
<feature type="non-terminal residue" evidence="1">
    <location>
        <position position="36"/>
    </location>
</feature>
<evidence type="ECO:0000313" key="2">
    <source>
        <dbReference type="Proteomes" id="UP000032304"/>
    </source>
</evidence>
<reference evidence="1 2" key="1">
    <citation type="journal article" date="2012" name="Nature">
        <title>Repeated polyploidization of Gossypium genomes and the evolution of spinnable cotton fibres.</title>
        <authorList>
            <person name="Paterson A.H."/>
            <person name="Wendel J.F."/>
            <person name="Gundlach H."/>
            <person name="Guo H."/>
            <person name="Jenkins J."/>
            <person name="Jin D."/>
            <person name="Llewellyn D."/>
            <person name="Showmaker K.C."/>
            <person name="Shu S."/>
            <person name="Udall J."/>
            <person name="Yoo M.J."/>
            <person name="Byers R."/>
            <person name="Chen W."/>
            <person name="Doron-Faigenboim A."/>
            <person name="Duke M.V."/>
            <person name="Gong L."/>
            <person name="Grimwood J."/>
            <person name="Grover C."/>
            <person name="Grupp K."/>
            <person name="Hu G."/>
            <person name="Lee T.H."/>
            <person name="Li J."/>
            <person name="Lin L."/>
            <person name="Liu T."/>
            <person name="Marler B.S."/>
            <person name="Page J.T."/>
            <person name="Roberts A.W."/>
            <person name="Romanel E."/>
            <person name="Sanders W.S."/>
            <person name="Szadkowski E."/>
            <person name="Tan X."/>
            <person name="Tang H."/>
            <person name="Xu C."/>
            <person name="Wang J."/>
            <person name="Wang Z."/>
            <person name="Zhang D."/>
            <person name="Zhang L."/>
            <person name="Ashrafi H."/>
            <person name="Bedon F."/>
            <person name="Bowers J.E."/>
            <person name="Brubaker C.L."/>
            <person name="Chee P.W."/>
            <person name="Das S."/>
            <person name="Gingle A.R."/>
            <person name="Haigler C.H."/>
            <person name="Harker D."/>
            <person name="Hoffmann L.V."/>
            <person name="Hovav R."/>
            <person name="Jones D.C."/>
            <person name="Lemke C."/>
            <person name="Mansoor S."/>
            <person name="ur Rahman M."/>
            <person name="Rainville L.N."/>
            <person name="Rambani A."/>
            <person name="Reddy U.K."/>
            <person name="Rong J.K."/>
            <person name="Saranga Y."/>
            <person name="Scheffler B.E."/>
            <person name="Scheffler J.A."/>
            <person name="Stelly D.M."/>
            <person name="Triplett B.A."/>
            <person name="Van Deynze A."/>
            <person name="Vaslin M.F."/>
            <person name="Waghmare V.N."/>
            <person name="Walford S.A."/>
            <person name="Wright R.J."/>
            <person name="Zaki E.A."/>
            <person name="Zhang T."/>
            <person name="Dennis E.S."/>
            <person name="Mayer K.F."/>
            <person name="Peterson D.G."/>
            <person name="Rokhsar D.S."/>
            <person name="Wang X."/>
            <person name="Schmutz J."/>
        </authorList>
    </citation>
    <scope>NUCLEOTIDE SEQUENCE [LARGE SCALE GENOMIC DNA]</scope>
</reference>
<evidence type="ECO:0008006" key="3">
    <source>
        <dbReference type="Google" id="ProtNLM"/>
    </source>
</evidence>
<evidence type="ECO:0000313" key="1">
    <source>
        <dbReference type="EMBL" id="KJB08663.1"/>
    </source>
</evidence>
<dbReference type="Proteomes" id="UP000032304">
    <property type="component" value="Chromosome 1"/>
</dbReference>
<gene>
    <name evidence="1" type="ORF">B456_001G0968001</name>
</gene>